<proteinExistence type="predicted"/>
<keyword evidence="1" id="KW-0732">Signal</keyword>
<evidence type="ECO:0000256" key="1">
    <source>
        <dbReference type="SAM" id="SignalP"/>
    </source>
</evidence>
<gene>
    <name evidence="2" type="ORF">WG900_01695</name>
</gene>
<feature type="chain" id="PRO_5047496336" evidence="1">
    <location>
        <begin position="23"/>
        <end position="97"/>
    </location>
</feature>
<dbReference type="EMBL" id="JBBHJY010000001">
    <property type="protein sequence ID" value="MEJ6008625.1"/>
    <property type="molecule type" value="Genomic_DNA"/>
</dbReference>
<sequence>MVRSTLLALASLAVLTAPTAHAKPGEEQGLVRKEMRAGNVLSLREIEGRVLPSMRGAQYLGPEYDPVAMVYRLKFIRDSRVSFVDVDARSGEIRSRH</sequence>
<feature type="signal peptide" evidence="1">
    <location>
        <begin position="1"/>
        <end position="22"/>
    </location>
</feature>
<comment type="caution">
    <text evidence="2">The sequence shown here is derived from an EMBL/GenBank/DDBJ whole genome shotgun (WGS) entry which is preliminary data.</text>
</comment>
<protein>
    <submittedName>
        <fullName evidence="2">PepSY domain-containing protein</fullName>
    </submittedName>
</protein>
<dbReference type="Proteomes" id="UP001379235">
    <property type="component" value="Unassembled WGS sequence"/>
</dbReference>
<accession>A0ABU8S3U3</accession>
<evidence type="ECO:0000313" key="3">
    <source>
        <dbReference type="Proteomes" id="UP001379235"/>
    </source>
</evidence>
<dbReference type="RefSeq" id="WP_339964221.1">
    <property type="nucleotide sequence ID" value="NZ_JBBHJY010000001.1"/>
</dbReference>
<evidence type="ECO:0000313" key="2">
    <source>
        <dbReference type="EMBL" id="MEJ6008625.1"/>
    </source>
</evidence>
<name>A0ABU8S3U3_9SPHN</name>
<organism evidence="2 3">
    <name type="scientific">Novosphingobium aquae</name>
    <dbReference type="NCBI Taxonomy" id="3133435"/>
    <lineage>
        <taxon>Bacteria</taxon>
        <taxon>Pseudomonadati</taxon>
        <taxon>Pseudomonadota</taxon>
        <taxon>Alphaproteobacteria</taxon>
        <taxon>Sphingomonadales</taxon>
        <taxon>Sphingomonadaceae</taxon>
        <taxon>Novosphingobium</taxon>
    </lineage>
</organism>
<keyword evidence="3" id="KW-1185">Reference proteome</keyword>
<reference evidence="2 3" key="1">
    <citation type="submission" date="2024-03" db="EMBL/GenBank/DDBJ databases">
        <authorList>
            <person name="Jo J.-H."/>
        </authorList>
    </citation>
    <scope>NUCLEOTIDE SEQUENCE [LARGE SCALE GENOMIC DNA]</scope>
    <source>
        <strain evidence="2 3">AS3R-12</strain>
    </source>
</reference>